<feature type="repeat" description="PPR" evidence="3">
    <location>
        <begin position="432"/>
        <end position="466"/>
    </location>
</feature>
<evidence type="ECO:0000256" key="1">
    <source>
        <dbReference type="ARBA" id="ARBA00007626"/>
    </source>
</evidence>
<dbReference type="EMBL" id="CAKMRJ010000001">
    <property type="protein sequence ID" value="CAH1412843.1"/>
    <property type="molecule type" value="Genomic_DNA"/>
</dbReference>
<dbReference type="Pfam" id="PF12854">
    <property type="entry name" value="PPR_1"/>
    <property type="match status" value="1"/>
</dbReference>
<evidence type="ECO:0008006" key="6">
    <source>
        <dbReference type="Google" id="ProtNLM"/>
    </source>
</evidence>
<dbReference type="AlphaFoldDB" id="A0AAU9LVZ5"/>
<organism evidence="4 5">
    <name type="scientific">Lactuca virosa</name>
    <dbReference type="NCBI Taxonomy" id="75947"/>
    <lineage>
        <taxon>Eukaryota</taxon>
        <taxon>Viridiplantae</taxon>
        <taxon>Streptophyta</taxon>
        <taxon>Embryophyta</taxon>
        <taxon>Tracheophyta</taxon>
        <taxon>Spermatophyta</taxon>
        <taxon>Magnoliopsida</taxon>
        <taxon>eudicotyledons</taxon>
        <taxon>Gunneridae</taxon>
        <taxon>Pentapetalae</taxon>
        <taxon>asterids</taxon>
        <taxon>campanulids</taxon>
        <taxon>Asterales</taxon>
        <taxon>Asteraceae</taxon>
        <taxon>Cichorioideae</taxon>
        <taxon>Cichorieae</taxon>
        <taxon>Lactucinae</taxon>
        <taxon>Lactuca</taxon>
    </lineage>
</organism>
<feature type="repeat" description="PPR" evidence="3">
    <location>
        <begin position="152"/>
        <end position="186"/>
    </location>
</feature>
<dbReference type="InterPro" id="IPR002885">
    <property type="entry name" value="PPR_rpt"/>
</dbReference>
<keyword evidence="5" id="KW-1185">Reference proteome</keyword>
<proteinExistence type="inferred from homology"/>
<dbReference type="InterPro" id="IPR011990">
    <property type="entry name" value="TPR-like_helical_dom_sf"/>
</dbReference>
<accession>A0AAU9LVZ5</accession>
<protein>
    <recommendedName>
        <fullName evidence="6">Pentacotripeptide-repeat region of PRORP domain-containing protein</fullName>
    </recommendedName>
</protein>
<evidence type="ECO:0000256" key="2">
    <source>
        <dbReference type="ARBA" id="ARBA00022737"/>
    </source>
</evidence>
<feature type="repeat" description="PPR" evidence="3">
    <location>
        <begin position="502"/>
        <end position="536"/>
    </location>
</feature>
<evidence type="ECO:0000313" key="4">
    <source>
        <dbReference type="EMBL" id="CAH1412843.1"/>
    </source>
</evidence>
<feature type="repeat" description="PPR" evidence="3">
    <location>
        <begin position="467"/>
        <end position="501"/>
    </location>
</feature>
<dbReference type="Pfam" id="PF13041">
    <property type="entry name" value="PPR_2"/>
    <property type="match status" value="1"/>
</dbReference>
<sequence>MKHSTSELANRISRALITAADQSAAPRTWTPVLEQTLHGIGCRHSLNPTLVSRVIDPFLIHRHSLALGFFNWASQQPGFTHTSISYQSILKSLSISRQSTAVDTLMKQIKTLKIQLNSSVYRSVISSHIAARKPLNAFSVFSDVRFLISDIGPDTCNSLLAALSCTGNLSYAHQVFDEMITRDIRFSTLGIGVFLWRFSRTAELDKTLSFVDTIQNQNSSVNGSILALLILHGLCLESRVHEAMYMLDILRKRDCKPDFMAYRVVAEALRETGNVVEVEKVLKMKRKLGVAPRTSDYKNFIFQLISERLISEAKDLGEIIINGNFPIEDDVLNTLIGSVSTNNPQSALMFFKSLISNERFPTLLTLNNLCRNLCKHGNHNELVEIFKILSDNEYFVDIERYNVMILYFCKAGRVKEAYEILQEMKTKGLGPDISCYNHVMEGCCKEDMIRPAKRLWDEMFANGCEPNLKSYNILIQKLSEIGQVKEGHRVFGQMLERGVLPDEITYVVLIKGLCQENEVETALEVFNKSFEHDAEIAKGILGKFVLYLCREGEFIFASKLVDDYTCAIEHLEYNMILLKCLVDAGEFSIAIEHVKRVVEKSPPLLHELRCELFSWHSSSSKQEPILELIQVIDLSVSNRIISDFQTHNLTRNQTHKSYLEFKSTIETQRVGQEEDRRRKKKGISETADGGVVAVPTLMTMVIQDDSGGGGNPDEQKQMWRVFVAGKLNPVTSLPPE</sequence>
<dbReference type="NCBIfam" id="TIGR00756">
    <property type="entry name" value="PPR"/>
    <property type="match status" value="6"/>
</dbReference>
<evidence type="ECO:0000256" key="3">
    <source>
        <dbReference type="PROSITE-ProRule" id="PRU00708"/>
    </source>
</evidence>
<evidence type="ECO:0000313" key="5">
    <source>
        <dbReference type="Proteomes" id="UP001157418"/>
    </source>
</evidence>
<comment type="caution">
    <text evidence="4">The sequence shown here is derived from an EMBL/GenBank/DDBJ whole genome shotgun (WGS) entry which is preliminary data.</text>
</comment>
<dbReference type="Pfam" id="PF01535">
    <property type="entry name" value="PPR"/>
    <property type="match status" value="2"/>
</dbReference>
<keyword evidence="2" id="KW-0677">Repeat</keyword>
<name>A0AAU9LVZ5_9ASTR</name>
<feature type="repeat" description="PPR" evidence="3">
    <location>
        <begin position="397"/>
        <end position="431"/>
    </location>
</feature>
<dbReference type="Proteomes" id="UP001157418">
    <property type="component" value="Unassembled WGS sequence"/>
</dbReference>
<dbReference type="PANTHER" id="PTHR47941">
    <property type="entry name" value="PENTATRICOPEPTIDE REPEAT-CONTAINING PROTEIN 3, MITOCHONDRIAL"/>
    <property type="match status" value="1"/>
</dbReference>
<reference evidence="4 5" key="1">
    <citation type="submission" date="2022-01" db="EMBL/GenBank/DDBJ databases">
        <authorList>
            <person name="Xiong W."/>
            <person name="Schranz E."/>
        </authorList>
    </citation>
    <scope>NUCLEOTIDE SEQUENCE [LARGE SCALE GENOMIC DNA]</scope>
</reference>
<gene>
    <name evidence="4" type="ORF">LVIROSA_LOCUS831</name>
</gene>
<comment type="similarity">
    <text evidence="1">Belongs to the PPR family. P subfamily.</text>
</comment>
<dbReference type="PROSITE" id="PS51375">
    <property type="entry name" value="PPR"/>
    <property type="match status" value="5"/>
</dbReference>
<dbReference type="Gene3D" id="1.25.40.10">
    <property type="entry name" value="Tetratricopeptide repeat domain"/>
    <property type="match status" value="4"/>
</dbReference>